<feature type="compositionally biased region" description="Polar residues" evidence="1">
    <location>
        <begin position="8"/>
        <end position="21"/>
    </location>
</feature>
<feature type="region of interest" description="Disordered" evidence="1">
    <location>
        <begin position="1"/>
        <end position="21"/>
    </location>
</feature>
<dbReference type="Proteomes" id="UP000054821">
    <property type="component" value="Unassembled WGS sequence"/>
</dbReference>
<gene>
    <name evidence="3" type="ORF">TGAM01_v204476</name>
</gene>
<keyword evidence="4" id="KW-1185">Reference proteome</keyword>
<comment type="caution">
    <text evidence="3">The sequence shown here is derived from an EMBL/GenBank/DDBJ whole genome shotgun (WGS) entry which is preliminary data.</text>
</comment>
<reference evidence="3 4" key="1">
    <citation type="journal article" date="2016" name="Genome Announc.">
        <title>Draft Whole-Genome Sequence of Trichoderma gamsii T6085, a Promising Biocontrol Agent of Fusarium Head Blight on Wheat.</title>
        <authorList>
            <person name="Baroncelli R."/>
            <person name="Zapparata A."/>
            <person name="Piaggeschi G."/>
            <person name="Sarrocco S."/>
            <person name="Vannacci G."/>
        </authorList>
    </citation>
    <scope>NUCLEOTIDE SEQUENCE [LARGE SCALE GENOMIC DNA]</scope>
    <source>
        <strain evidence="3 4">T6085</strain>
    </source>
</reference>
<dbReference type="PANTHER" id="PTHR42031:SF1">
    <property type="entry name" value="KEY LIME PATHOGENICITY PROTEIN"/>
    <property type="match status" value="1"/>
</dbReference>
<dbReference type="GeneID" id="29987798"/>
<proteinExistence type="predicted"/>
<dbReference type="STRING" id="398673.A0A2P4ZQA6"/>
<dbReference type="PANTHER" id="PTHR42031">
    <property type="entry name" value="KEY LIME PATHOGENICITY PROTEIN"/>
    <property type="match status" value="1"/>
</dbReference>
<dbReference type="Pfam" id="PF25438">
    <property type="entry name" value="DUF7896"/>
    <property type="match status" value="1"/>
</dbReference>
<sequence>MEYPVETSPRSAMFSAQNTQQMRPVAPRVQVSNFQFSGSNAAYMDRAPALNRGLGANPAFAPFEPAANNRNPYPLQLQTALAFPMQRNASIHSESSMPSQDLQGTLALTSARYPHSNERISVVPLTQINERSVSLNSLNFGENPETYLSRTGISTSLDDVRSHGLPSGPPSMVSTSSVAERPWPMSRENSRVQASPNMYRMPSVSSFKEEPHFGQVTFNHSQPSSPRKASDLNNDLLAIGNGIVPSLNQYGSLESLFPSSASMEREYSNISINSTRSTASYSERRFKEATERTIQNGKTTAIAPMPQQLPPNTATSIAPRKERALQEGDKNKSKTKPPKLCPHCVEYPNGFRGDHELRRHIRAKHRSTVTKWICRDPGVHSELTALFPLAKCKACASGKLYGAYYNAAAHLRRTHFTAKPTRARGGSVGRRNGGRGGGGWPPMKQLKLWFREVTVEGDESGSLGTAYGSPDQRSSSLPIDEEAFVSATQMNDPVSQLNDTVAAFGDLFSPEMASNGLTFFDYASQSIDDALGLNMMVSGLDDNDIEMASSSQDSLVASAFQDAENFSLWPMQESYGQ</sequence>
<dbReference type="EMBL" id="JPDN02000013">
    <property type="protein sequence ID" value="PON26466.1"/>
    <property type="molecule type" value="Genomic_DNA"/>
</dbReference>
<protein>
    <recommendedName>
        <fullName evidence="2">DUF7896 domain-containing protein</fullName>
    </recommendedName>
</protein>
<name>A0A2P4ZQA6_9HYPO</name>
<dbReference type="RefSeq" id="XP_018659053.2">
    <property type="nucleotide sequence ID" value="XM_018807715.2"/>
</dbReference>
<evidence type="ECO:0000313" key="4">
    <source>
        <dbReference type="Proteomes" id="UP000054821"/>
    </source>
</evidence>
<organism evidence="3 4">
    <name type="scientific">Trichoderma gamsii</name>
    <dbReference type="NCBI Taxonomy" id="398673"/>
    <lineage>
        <taxon>Eukaryota</taxon>
        <taxon>Fungi</taxon>
        <taxon>Dikarya</taxon>
        <taxon>Ascomycota</taxon>
        <taxon>Pezizomycotina</taxon>
        <taxon>Sordariomycetes</taxon>
        <taxon>Hypocreomycetidae</taxon>
        <taxon>Hypocreales</taxon>
        <taxon>Hypocreaceae</taxon>
        <taxon>Trichoderma</taxon>
    </lineage>
</organism>
<feature type="region of interest" description="Disordered" evidence="1">
    <location>
        <begin position="161"/>
        <end position="193"/>
    </location>
</feature>
<evidence type="ECO:0000259" key="2">
    <source>
        <dbReference type="Pfam" id="PF25438"/>
    </source>
</evidence>
<feature type="domain" description="DUF7896" evidence="2">
    <location>
        <begin position="369"/>
        <end position="453"/>
    </location>
</feature>
<dbReference type="InterPro" id="IPR057218">
    <property type="entry name" value="DUF7896"/>
</dbReference>
<evidence type="ECO:0000313" key="3">
    <source>
        <dbReference type="EMBL" id="PON26466.1"/>
    </source>
</evidence>
<accession>A0A2P4ZQA6</accession>
<evidence type="ECO:0000256" key="1">
    <source>
        <dbReference type="SAM" id="MobiDB-lite"/>
    </source>
</evidence>
<dbReference type="AlphaFoldDB" id="A0A2P4ZQA6"/>